<dbReference type="PANTHER" id="PTHR22990">
    <property type="entry name" value="F-BOX ONLY PROTEIN"/>
    <property type="match status" value="1"/>
</dbReference>
<dbReference type="InterPro" id="IPR006626">
    <property type="entry name" value="PbH1"/>
</dbReference>
<evidence type="ECO:0000313" key="5">
    <source>
        <dbReference type="EMBL" id="VGO13645.1"/>
    </source>
</evidence>
<feature type="domain" description="Right handed beta helix" evidence="4">
    <location>
        <begin position="299"/>
        <end position="416"/>
    </location>
</feature>
<reference evidence="5 6" key="1">
    <citation type="submission" date="2019-04" db="EMBL/GenBank/DDBJ databases">
        <authorList>
            <person name="Van Vliet M D."/>
        </authorList>
    </citation>
    <scope>NUCLEOTIDE SEQUENCE [LARGE SCALE GENOMIC DNA]</scope>
    <source>
        <strain evidence="5 6">F1</strain>
    </source>
</reference>
<keyword evidence="1" id="KW-0677">Repeat</keyword>
<dbReference type="InterPro" id="IPR039448">
    <property type="entry name" value="Beta_helix"/>
</dbReference>
<evidence type="ECO:0000256" key="2">
    <source>
        <dbReference type="SAM" id="SignalP"/>
    </source>
</evidence>
<dbReference type="SUPFAM" id="SSF51126">
    <property type="entry name" value="Pectin lyase-like"/>
    <property type="match status" value="1"/>
</dbReference>
<evidence type="ECO:0000259" key="4">
    <source>
        <dbReference type="Pfam" id="PF13229"/>
    </source>
</evidence>
<evidence type="ECO:0000313" key="6">
    <source>
        <dbReference type="Proteomes" id="UP000366872"/>
    </source>
</evidence>
<evidence type="ECO:0000256" key="1">
    <source>
        <dbReference type="ARBA" id="ARBA00022737"/>
    </source>
</evidence>
<feature type="domain" description="Right handed beta helix" evidence="4">
    <location>
        <begin position="132"/>
        <end position="278"/>
    </location>
</feature>
<dbReference type="InterPro" id="IPR012334">
    <property type="entry name" value="Pectin_lyas_fold"/>
</dbReference>
<dbReference type="AlphaFoldDB" id="A0A6C2U178"/>
<dbReference type="InterPro" id="IPR024535">
    <property type="entry name" value="RHGA/B-epi-like_pectate_lyase"/>
</dbReference>
<dbReference type="Pfam" id="PF13229">
    <property type="entry name" value="Beta_helix"/>
    <property type="match status" value="2"/>
</dbReference>
<dbReference type="InterPro" id="IPR051550">
    <property type="entry name" value="SCF-Subunits/Alg-Epimerases"/>
</dbReference>
<feature type="chain" id="PRO_5025341720" evidence="2">
    <location>
        <begin position="18"/>
        <end position="419"/>
    </location>
</feature>
<protein>
    <submittedName>
        <fullName evidence="5">Alginate lyase 7</fullName>
    </submittedName>
</protein>
<keyword evidence="2" id="KW-0732">Signal</keyword>
<proteinExistence type="predicted"/>
<dbReference type="Proteomes" id="UP000366872">
    <property type="component" value="Unassembled WGS sequence"/>
</dbReference>
<feature type="signal peptide" evidence="2">
    <location>
        <begin position="1"/>
        <end position="17"/>
    </location>
</feature>
<dbReference type="EMBL" id="CAAHFG010000001">
    <property type="protein sequence ID" value="VGO13645.1"/>
    <property type="molecule type" value="Genomic_DNA"/>
</dbReference>
<feature type="domain" description="Rhamnogalacturonase A/B/Epimerase-like pectate lyase" evidence="3">
    <location>
        <begin position="24"/>
        <end position="97"/>
    </location>
</feature>
<dbReference type="RefSeq" id="WP_168442166.1">
    <property type="nucleotide sequence ID" value="NZ_CAAHFG010000001.1"/>
</dbReference>
<dbReference type="Gene3D" id="2.160.20.10">
    <property type="entry name" value="Single-stranded right-handed beta-helix, Pectin lyase-like"/>
    <property type="match status" value="2"/>
</dbReference>
<name>A0A6C2U178_PONDE</name>
<organism evidence="5 6">
    <name type="scientific">Pontiella desulfatans</name>
    <dbReference type="NCBI Taxonomy" id="2750659"/>
    <lineage>
        <taxon>Bacteria</taxon>
        <taxon>Pseudomonadati</taxon>
        <taxon>Kiritimatiellota</taxon>
        <taxon>Kiritimatiellia</taxon>
        <taxon>Kiritimatiellales</taxon>
        <taxon>Pontiellaceae</taxon>
        <taxon>Pontiella</taxon>
    </lineage>
</organism>
<gene>
    <name evidence="5" type="primary">algE7_4</name>
    <name evidence="5" type="ORF">PDESU_02202</name>
</gene>
<dbReference type="SMART" id="SM00710">
    <property type="entry name" value="PbH1"/>
    <property type="match status" value="9"/>
</dbReference>
<dbReference type="PANTHER" id="PTHR22990:SF15">
    <property type="entry name" value="F-BOX ONLY PROTEIN 10"/>
    <property type="match status" value="1"/>
</dbReference>
<dbReference type="InterPro" id="IPR011050">
    <property type="entry name" value="Pectin_lyase_fold/virulence"/>
</dbReference>
<sequence>MTGFFFAFLFFIGPAQAPESPVYDVTAYGAVANDGLSDTAAVQAALSAATSAGGGTVYLPAGTYEVDSLNIGSNTEMIGDRAGATVLKREPGTDQPLLVAGAVSNITVRAIAFNANKAQTSGTPQCLRFIDTEDFLVADCVLHDSTGHTLYCNGTTNGTIRNCEFYDGTAASVYMVACDNIQVAGCFSRTSGEHGYQFKNCGNVKFSAAHATENNGSGFFIDSCDDVVLEGCLAQSNTNSGFRVYSTALLNQNITFNGCVARLNDTGFSITDARHFDLAGCMANENGTGMALVDNLQLCSDFSLTGCHMVGNQKEGITLLGATAGKIEGCLINNNSQSQTNAYDGIHMADGGGQTCSSIRIAGCSLIDSQPVPTQRRGITTTGGSDEMTILYNDVAGNSSTPAIQLEGTNNTATLNITL</sequence>
<evidence type="ECO:0000259" key="3">
    <source>
        <dbReference type="Pfam" id="PF12708"/>
    </source>
</evidence>
<dbReference type="Pfam" id="PF12708">
    <property type="entry name" value="Pect-lyase_RHGA_epim"/>
    <property type="match status" value="1"/>
</dbReference>
<dbReference type="GO" id="GO:0016829">
    <property type="term" value="F:lyase activity"/>
    <property type="evidence" value="ECO:0007669"/>
    <property type="project" value="UniProtKB-KW"/>
</dbReference>
<keyword evidence="6" id="KW-1185">Reference proteome</keyword>
<keyword evidence="5" id="KW-0456">Lyase</keyword>
<accession>A0A6C2U178</accession>